<dbReference type="OrthoDB" id="9803192at2"/>
<dbReference type="InterPro" id="IPR028261">
    <property type="entry name" value="DPD_II"/>
</dbReference>
<dbReference type="NCBIfam" id="TIGR01317">
    <property type="entry name" value="GOGAT_sm_gam"/>
    <property type="match status" value="1"/>
</dbReference>
<dbReference type="GO" id="GO:0006537">
    <property type="term" value="P:glutamate biosynthetic process"/>
    <property type="evidence" value="ECO:0007669"/>
    <property type="project" value="UniProtKB-KW"/>
</dbReference>
<evidence type="ECO:0000313" key="7">
    <source>
        <dbReference type="EMBL" id="PDV98162.1"/>
    </source>
</evidence>
<comment type="caution">
    <text evidence="7">The sequence shown here is derived from an EMBL/GenBank/DDBJ whole genome shotgun (WGS) entry which is preliminary data.</text>
</comment>
<evidence type="ECO:0000256" key="1">
    <source>
        <dbReference type="ARBA" id="ARBA00022605"/>
    </source>
</evidence>
<dbReference type="InterPro" id="IPR036188">
    <property type="entry name" value="FAD/NAD-bd_sf"/>
</dbReference>
<evidence type="ECO:0000256" key="2">
    <source>
        <dbReference type="ARBA" id="ARBA00023002"/>
    </source>
</evidence>
<evidence type="ECO:0000256" key="3">
    <source>
        <dbReference type="ARBA" id="ARBA00023164"/>
    </source>
</evidence>
<dbReference type="AlphaFoldDB" id="A0A2H3KJT2"/>
<keyword evidence="1" id="KW-0028">Amino-acid biosynthesis</keyword>
<evidence type="ECO:0000259" key="6">
    <source>
        <dbReference type="Pfam" id="PF14691"/>
    </source>
</evidence>
<dbReference type="GO" id="GO:0051536">
    <property type="term" value="F:iron-sulfur cluster binding"/>
    <property type="evidence" value="ECO:0007669"/>
    <property type="project" value="InterPro"/>
</dbReference>
<dbReference type="InterPro" id="IPR006005">
    <property type="entry name" value="Glut_synth_ssu1"/>
</dbReference>
<proteinExistence type="predicted"/>
<dbReference type="RefSeq" id="WP_097653885.1">
    <property type="nucleotide sequence ID" value="NZ_LYXE01000110.1"/>
</dbReference>
<dbReference type="Proteomes" id="UP000220922">
    <property type="component" value="Unassembled WGS sequence"/>
</dbReference>
<dbReference type="Gene3D" id="3.50.50.60">
    <property type="entry name" value="FAD/NAD(P)-binding domain"/>
    <property type="match status" value="2"/>
</dbReference>
<keyword evidence="3" id="KW-0314">Glutamate biosynthesis</keyword>
<dbReference type="PANTHER" id="PTHR43100">
    <property type="entry name" value="GLUTAMATE SYNTHASE [NADPH] SMALL CHAIN"/>
    <property type="match status" value="1"/>
</dbReference>
<dbReference type="GO" id="GO:0016639">
    <property type="term" value="F:oxidoreductase activity, acting on the CH-NH2 group of donors, NAD or NADP as acceptor"/>
    <property type="evidence" value="ECO:0007669"/>
    <property type="project" value="InterPro"/>
</dbReference>
<dbReference type="SUPFAM" id="SSF46548">
    <property type="entry name" value="alpha-helical ferredoxin"/>
    <property type="match status" value="1"/>
</dbReference>
<dbReference type="SUPFAM" id="SSF51971">
    <property type="entry name" value="Nucleotide-binding domain"/>
    <property type="match status" value="2"/>
</dbReference>
<organism evidence="7 8">
    <name type="scientific">Candidatus Chloroploca asiatica</name>
    <dbReference type="NCBI Taxonomy" id="1506545"/>
    <lineage>
        <taxon>Bacteria</taxon>
        <taxon>Bacillati</taxon>
        <taxon>Chloroflexota</taxon>
        <taxon>Chloroflexia</taxon>
        <taxon>Chloroflexales</taxon>
        <taxon>Chloroflexineae</taxon>
        <taxon>Oscillochloridaceae</taxon>
        <taxon>Candidatus Chloroploca</taxon>
    </lineage>
</organism>
<dbReference type="Pfam" id="PF07992">
    <property type="entry name" value="Pyr_redox_2"/>
    <property type="match status" value="2"/>
</dbReference>
<evidence type="ECO:0000256" key="4">
    <source>
        <dbReference type="ARBA" id="ARBA00029440"/>
    </source>
</evidence>
<evidence type="ECO:0000259" key="5">
    <source>
        <dbReference type="Pfam" id="PF07992"/>
    </source>
</evidence>
<dbReference type="PRINTS" id="PR00419">
    <property type="entry name" value="ADXRDTASE"/>
</dbReference>
<dbReference type="InterPro" id="IPR009051">
    <property type="entry name" value="Helical_ferredxn"/>
</dbReference>
<dbReference type="InterPro" id="IPR023753">
    <property type="entry name" value="FAD/NAD-binding_dom"/>
</dbReference>
<feature type="domain" description="FAD/NAD(P)-binding" evidence="5">
    <location>
        <begin position="145"/>
        <end position="319"/>
    </location>
</feature>
<name>A0A2H3KJT2_9CHLR</name>
<sequence length="474" mass="51375">MANSDAFLIYPRQEFPARPVAERLQDYHEIYQHVEPGTLMQQGERCLDCGIPYCHVACPLGNYIPGWNSLVAEGDWQRACAQVHADNNFPEFTGHLCPALCEGSCTLGLNFAPVSIRMLELEAVERGFAEGWIKPQPPRFLTGKRVAVVGSGPAGLAAAQQLRRMGHEVTVFERDDRLGGLLRYGIPDFKLEKQTLDRRLAQLEAEGVVFCTGVNVGVDVEGAQLCHDFDAILLAGGAQQPRDLMVEGRELKGVHFAMEFLSQQNRRCAGDEIDPASELTARGKHVLVIGGGDTGADCVGTSLRQGALSVTSFELLPQPPAQRSANNPWPEWPRVQRASSSHEEGGERRYCVLTQRLLGNAQGHVEAVEAVEVRWVSDAQGGQRMEIVPDSQFTLPCDLVLLAMGFTGPVRGGLLEQLGVALNERGALATNAQKMTSRPGVFAAGDMSRGQSLVVWAIAEGRAAAEGVNQFLAG</sequence>
<feature type="domain" description="FAD/NAD(P)-binding" evidence="5">
    <location>
        <begin position="381"/>
        <end position="461"/>
    </location>
</feature>
<reference evidence="7 8" key="1">
    <citation type="submission" date="2016-05" db="EMBL/GenBank/DDBJ databases">
        <authorList>
            <person name="Lavstsen T."/>
            <person name="Jespersen J.S."/>
        </authorList>
    </citation>
    <scope>NUCLEOTIDE SEQUENCE [LARGE SCALE GENOMIC DNA]</scope>
    <source>
        <strain evidence="7 8">B7-9</strain>
    </source>
</reference>
<keyword evidence="2" id="KW-0560">Oxidoreductase</keyword>
<dbReference type="InterPro" id="IPR051394">
    <property type="entry name" value="Glutamate_Synthase"/>
</dbReference>
<dbReference type="PANTHER" id="PTHR43100:SF1">
    <property type="entry name" value="GLUTAMATE SYNTHASE [NADPH] SMALL CHAIN"/>
    <property type="match status" value="1"/>
</dbReference>
<evidence type="ECO:0000313" key="8">
    <source>
        <dbReference type="Proteomes" id="UP000220922"/>
    </source>
</evidence>
<dbReference type="Pfam" id="PF14691">
    <property type="entry name" value="Fer4_20"/>
    <property type="match status" value="1"/>
</dbReference>
<dbReference type="EMBL" id="LYXE01000110">
    <property type="protein sequence ID" value="PDV98162.1"/>
    <property type="molecule type" value="Genomic_DNA"/>
</dbReference>
<protein>
    <submittedName>
        <fullName evidence="7">Glutamate synthase</fullName>
    </submittedName>
</protein>
<gene>
    <name evidence="7" type="primary">gltD</name>
    <name evidence="7" type="ORF">A9Q02_03520</name>
</gene>
<accession>A0A2H3KJT2</accession>
<keyword evidence="8" id="KW-1185">Reference proteome</keyword>
<feature type="domain" description="Dihydroprymidine dehydrogenase" evidence="6">
    <location>
        <begin position="24"/>
        <end position="126"/>
    </location>
</feature>
<dbReference type="Gene3D" id="1.10.1060.10">
    <property type="entry name" value="Alpha-helical ferredoxin"/>
    <property type="match status" value="1"/>
</dbReference>
<comment type="pathway">
    <text evidence="4">Amino-acid biosynthesis.</text>
</comment>